<keyword evidence="3" id="KW-1185">Reference proteome</keyword>
<organism evidence="2 3">
    <name type="scientific">Mytilus edulis</name>
    <name type="common">Blue mussel</name>
    <dbReference type="NCBI Taxonomy" id="6550"/>
    <lineage>
        <taxon>Eukaryota</taxon>
        <taxon>Metazoa</taxon>
        <taxon>Spiralia</taxon>
        <taxon>Lophotrochozoa</taxon>
        <taxon>Mollusca</taxon>
        <taxon>Bivalvia</taxon>
        <taxon>Autobranchia</taxon>
        <taxon>Pteriomorphia</taxon>
        <taxon>Mytilida</taxon>
        <taxon>Mytiloidea</taxon>
        <taxon>Mytilidae</taxon>
        <taxon>Mytilinae</taxon>
        <taxon>Mytilus</taxon>
    </lineage>
</organism>
<evidence type="ECO:0000256" key="1">
    <source>
        <dbReference type="SAM" id="Phobius"/>
    </source>
</evidence>
<accession>A0A8S3QK24</accession>
<evidence type="ECO:0000313" key="3">
    <source>
        <dbReference type="Proteomes" id="UP000683360"/>
    </source>
</evidence>
<keyword evidence="1" id="KW-1133">Transmembrane helix</keyword>
<protein>
    <submittedName>
        <fullName evidence="2">Uncharacterized protein</fullName>
    </submittedName>
</protein>
<name>A0A8S3QK24_MYTED</name>
<dbReference type="Proteomes" id="UP000683360">
    <property type="component" value="Unassembled WGS sequence"/>
</dbReference>
<keyword evidence="1" id="KW-0812">Transmembrane</keyword>
<evidence type="ECO:0000313" key="2">
    <source>
        <dbReference type="EMBL" id="CAG2195372.1"/>
    </source>
</evidence>
<reference evidence="2" key="1">
    <citation type="submission" date="2021-03" db="EMBL/GenBank/DDBJ databases">
        <authorList>
            <person name="Bekaert M."/>
        </authorList>
    </citation>
    <scope>NUCLEOTIDE SEQUENCE</scope>
</reference>
<dbReference type="EMBL" id="CAJPWZ010000517">
    <property type="protein sequence ID" value="CAG2195372.1"/>
    <property type="molecule type" value="Genomic_DNA"/>
</dbReference>
<proteinExistence type="predicted"/>
<dbReference type="AlphaFoldDB" id="A0A8S3QK24"/>
<comment type="caution">
    <text evidence="2">The sequence shown here is derived from an EMBL/GenBank/DDBJ whole genome shotgun (WGS) entry which is preliminary data.</text>
</comment>
<gene>
    <name evidence="2" type="ORF">MEDL_10346</name>
</gene>
<feature type="transmembrane region" description="Helical" evidence="1">
    <location>
        <begin position="33"/>
        <end position="50"/>
    </location>
</feature>
<sequence length="165" mass="19123">MVNGVEHSKDDERISVQNFDKIAEKYLPLRHQLLLFFLKITLTTLFLYVTFDTINLGDNDKISSSLLPIILTAAIPALLEKFCSPFNIEETLKFNADEIETDFLKEYTNCTPEPQNEANNEGLVIWCPIFYSLKVFKDFISNAIFNFKKSNLYWHNHVAPIKKKV</sequence>
<keyword evidence="1" id="KW-0472">Membrane</keyword>